<dbReference type="EMBL" id="CP051685">
    <property type="protein sequence ID" value="QJE01736.1"/>
    <property type="molecule type" value="Genomic_DNA"/>
</dbReference>
<keyword evidence="3" id="KW-0804">Transcription</keyword>
<dbReference type="PROSITE" id="PS01117">
    <property type="entry name" value="HTH_MARR_1"/>
    <property type="match status" value="1"/>
</dbReference>
<dbReference type="PRINTS" id="PR00598">
    <property type="entry name" value="HTHMARR"/>
</dbReference>
<dbReference type="Gene3D" id="1.10.10.10">
    <property type="entry name" value="Winged helix-like DNA-binding domain superfamily/Winged helix DNA-binding domain"/>
    <property type="match status" value="1"/>
</dbReference>
<protein>
    <submittedName>
        <fullName evidence="5">Winged helix-turn-helix transcriptional regulator</fullName>
    </submittedName>
</protein>
<keyword evidence="6" id="KW-1185">Reference proteome</keyword>
<gene>
    <name evidence="5" type="ORF">HH212_18305</name>
</gene>
<name>A0A7Z2ZTL8_9BURK</name>
<dbReference type="Proteomes" id="UP000502415">
    <property type="component" value="Chromosome"/>
</dbReference>
<evidence type="ECO:0000313" key="6">
    <source>
        <dbReference type="Proteomes" id="UP000502415"/>
    </source>
</evidence>
<evidence type="ECO:0000313" key="5">
    <source>
        <dbReference type="EMBL" id="QJE01736.1"/>
    </source>
</evidence>
<keyword evidence="1" id="KW-0805">Transcription regulation</keyword>
<dbReference type="SMART" id="SM00347">
    <property type="entry name" value="HTH_MARR"/>
    <property type="match status" value="1"/>
</dbReference>
<evidence type="ECO:0000256" key="2">
    <source>
        <dbReference type="ARBA" id="ARBA00023125"/>
    </source>
</evidence>
<sequence>MQKDTNRAAGAIDAGEALRDFSEQAHRVLASRLGKQGTSVARVKLLLFIGHRGAVRSIDLVQGLGYAPRTVTEGIDALEQEGLVLRTQDKVDRRAKRIALTEAGAAALAVISPLLCDFAEQMFGVLDASERRLLAGFLQRMQGRLVEMEAADSGAYV</sequence>
<dbReference type="GO" id="GO:0003700">
    <property type="term" value="F:DNA-binding transcription factor activity"/>
    <property type="evidence" value="ECO:0007669"/>
    <property type="project" value="InterPro"/>
</dbReference>
<organism evidence="5 6">
    <name type="scientific">Massilia forsythiae</name>
    <dbReference type="NCBI Taxonomy" id="2728020"/>
    <lineage>
        <taxon>Bacteria</taxon>
        <taxon>Pseudomonadati</taxon>
        <taxon>Pseudomonadota</taxon>
        <taxon>Betaproteobacteria</taxon>
        <taxon>Burkholderiales</taxon>
        <taxon>Oxalobacteraceae</taxon>
        <taxon>Telluria group</taxon>
        <taxon>Massilia</taxon>
    </lineage>
</organism>
<reference evidence="5 6" key="1">
    <citation type="submission" date="2020-04" db="EMBL/GenBank/DDBJ databases">
        <title>Genome sequencing of novel species.</title>
        <authorList>
            <person name="Heo J."/>
            <person name="Kim S.-J."/>
            <person name="Kim J.-S."/>
            <person name="Hong S.-B."/>
            <person name="Kwon S.-W."/>
        </authorList>
    </citation>
    <scope>NUCLEOTIDE SEQUENCE [LARGE SCALE GENOMIC DNA]</scope>
    <source>
        <strain evidence="5 6">GN2-R2</strain>
    </source>
</reference>
<dbReference type="PANTHER" id="PTHR42756">
    <property type="entry name" value="TRANSCRIPTIONAL REGULATOR, MARR"/>
    <property type="match status" value="1"/>
</dbReference>
<accession>A0A7Z2ZTL8</accession>
<keyword evidence="2" id="KW-0238">DNA-binding</keyword>
<dbReference type="InterPro" id="IPR036390">
    <property type="entry name" value="WH_DNA-bd_sf"/>
</dbReference>
<feature type="domain" description="HTH marR-type" evidence="4">
    <location>
        <begin position="1"/>
        <end position="143"/>
    </location>
</feature>
<evidence type="ECO:0000256" key="3">
    <source>
        <dbReference type="ARBA" id="ARBA00023163"/>
    </source>
</evidence>
<dbReference type="InterPro" id="IPR000835">
    <property type="entry name" value="HTH_MarR-typ"/>
</dbReference>
<dbReference type="InterPro" id="IPR036388">
    <property type="entry name" value="WH-like_DNA-bd_sf"/>
</dbReference>
<dbReference type="Pfam" id="PF01047">
    <property type="entry name" value="MarR"/>
    <property type="match status" value="1"/>
</dbReference>
<proteinExistence type="predicted"/>
<dbReference type="AlphaFoldDB" id="A0A7Z2ZTL8"/>
<evidence type="ECO:0000259" key="4">
    <source>
        <dbReference type="PROSITE" id="PS50995"/>
    </source>
</evidence>
<dbReference type="KEGG" id="mfy:HH212_18305"/>
<dbReference type="RefSeq" id="WP_170203774.1">
    <property type="nucleotide sequence ID" value="NZ_CP051685.1"/>
</dbReference>
<dbReference type="InterPro" id="IPR023187">
    <property type="entry name" value="Tscrpt_reg_MarR-type_CS"/>
</dbReference>
<dbReference type="PANTHER" id="PTHR42756:SF1">
    <property type="entry name" value="TRANSCRIPTIONAL REPRESSOR OF EMRAB OPERON"/>
    <property type="match status" value="1"/>
</dbReference>
<dbReference type="GO" id="GO:0003677">
    <property type="term" value="F:DNA binding"/>
    <property type="evidence" value="ECO:0007669"/>
    <property type="project" value="UniProtKB-KW"/>
</dbReference>
<evidence type="ECO:0000256" key="1">
    <source>
        <dbReference type="ARBA" id="ARBA00023015"/>
    </source>
</evidence>
<dbReference type="PROSITE" id="PS50995">
    <property type="entry name" value="HTH_MARR_2"/>
    <property type="match status" value="1"/>
</dbReference>
<dbReference type="SUPFAM" id="SSF46785">
    <property type="entry name" value="Winged helix' DNA-binding domain"/>
    <property type="match status" value="1"/>
</dbReference>